<dbReference type="SUPFAM" id="SSF47413">
    <property type="entry name" value="lambda repressor-like DNA-binding domains"/>
    <property type="match status" value="1"/>
</dbReference>
<evidence type="ECO:0000313" key="3">
    <source>
        <dbReference type="Proteomes" id="UP000460272"/>
    </source>
</evidence>
<dbReference type="InterPro" id="IPR041413">
    <property type="entry name" value="MLTR_LBD"/>
</dbReference>
<dbReference type="PANTHER" id="PTHR35010">
    <property type="entry name" value="BLL4672 PROTEIN-RELATED"/>
    <property type="match status" value="1"/>
</dbReference>
<dbReference type="CDD" id="cd00093">
    <property type="entry name" value="HTH_XRE"/>
    <property type="match status" value="1"/>
</dbReference>
<gene>
    <name evidence="2" type="ORF">EAS64_20795</name>
</gene>
<comment type="caution">
    <text evidence="2">The sequence shown here is derived from an EMBL/GenBank/DDBJ whole genome shotgun (WGS) entry which is preliminary data.</text>
</comment>
<evidence type="ECO:0000259" key="1">
    <source>
        <dbReference type="PROSITE" id="PS50943"/>
    </source>
</evidence>
<dbReference type="PROSITE" id="PS50943">
    <property type="entry name" value="HTH_CROC1"/>
    <property type="match status" value="1"/>
</dbReference>
<dbReference type="Proteomes" id="UP000460272">
    <property type="component" value="Unassembled WGS sequence"/>
</dbReference>
<reference evidence="2 3" key="1">
    <citation type="submission" date="2018-11" db="EMBL/GenBank/DDBJ databases">
        <title>Trebonia kvetii gen.nov., sp.nov., a novel acidophilic actinobacterium, and proposal of the new actinobacterial family Treboniaceae fam. nov.</title>
        <authorList>
            <person name="Rapoport D."/>
            <person name="Sagova-Mareckova M."/>
            <person name="Sedlacek I."/>
            <person name="Provaznik J."/>
            <person name="Kralova S."/>
            <person name="Pavlinic D."/>
            <person name="Benes V."/>
            <person name="Kopecky J."/>
        </authorList>
    </citation>
    <scope>NUCLEOTIDE SEQUENCE [LARGE SCALE GENOMIC DNA]</scope>
    <source>
        <strain evidence="2 3">15Tr583</strain>
    </source>
</reference>
<dbReference type="AlphaFoldDB" id="A0A6P2BXK5"/>
<dbReference type="Pfam" id="PF13560">
    <property type="entry name" value="HTH_31"/>
    <property type="match status" value="1"/>
</dbReference>
<proteinExistence type="predicted"/>
<accession>A0A6P2BXK5</accession>
<dbReference type="OrthoDB" id="2959414at2"/>
<dbReference type="InterPro" id="IPR001387">
    <property type="entry name" value="Cro/C1-type_HTH"/>
</dbReference>
<dbReference type="SMART" id="SM00530">
    <property type="entry name" value="HTH_XRE"/>
    <property type="match status" value="1"/>
</dbReference>
<feature type="domain" description="HTH cro/C1-type" evidence="1">
    <location>
        <begin position="9"/>
        <end position="63"/>
    </location>
</feature>
<dbReference type="Gene3D" id="1.10.260.40">
    <property type="entry name" value="lambda repressor-like DNA-binding domains"/>
    <property type="match status" value="1"/>
</dbReference>
<dbReference type="InterPro" id="IPR010982">
    <property type="entry name" value="Lambda_DNA-bd_dom_sf"/>
</dbReference>
<dbReference type="Pfam" id="PF17765">
    <property type="entry name" value="MLTR_LBD"/>
    <property type="match status" value="1"/>
</dbReference>
<name>A0A6P2BXK5_9ACTN</name>
<keyword evidence="3" id="KW-1185">Reference proteome</keyword>
<sequence length="262" mass="29212">MQPAVGDMLREWRKRRHLSQLELSARTGVSSRHLSYIETGRSRPSRQMILYLTEYLGVPLRERNALLLAAQYAPAYSHRALDDNASDMRYVREAVERLLASHGPYPAFVIDRQWDVVARNESTALLVEDVAPELLIPPVNALRLALHPSGLAPRIVNLAEWSAYLLRRLDHQILANADAGLTKLADEARSYPGVVEPDQETANLTGQVFAPLRIMSGCRELRFLNMVATFGTALDVTAAELVIEAFYPADPATSQALEKPCK</sequence>
<dbReference type="GO" id="GO:0003677">
    <property type="term" value="F:DNA binding"/>
    <property type="evidence" value="ECO:0007669"/>
    <property type="project" value="InterPro"/>
</dbReference>
<protein>
    <submittedName>
        <fullName evidence="2">Helix-turn-helix domain-containing protein</fullName>
    </submittedName>
</protein>
<dbReference type="Gene3D" id="3.30.450.180">
    <property type="match status" value="1"/>
</dbReference>
<dbReference type="PANTHER" id="PTHR35010:SF4">
    <property type="entry name" value="BLL5781 PROTEIN"/>
    <property type="match status" value="1"/>
</dbReference>
<organism evidence="2 3">
    <name type="scientific">Trebonia kvetii</name>
    <dbReference type="NCBI Taxonomy" id="2480626"/>
    <lineage>
        <taxon>Bacteria</taxon>
        <taxon>Bacillati</taxon>
        <taxon>Actinomycetota</taxon>
        <taxon>Actinomycetes</taxon>
        <taxon>Streptosporangiales</taxon>
        <taxon>Treboniaceae</taxon>
        <taxon>Trebonia</taxon>
    </lineage>
</organism>
<evidence type="ECO:0000313" key="2">
    <source>
        <dbReference type="EMBL" id="TVZ02915.1"/>
    </source>
</evidence>
<dbReference type="EMBL" id="RPFW01000004">
    <property type="protein sequence ID" value="TVZ02915.1"/>
    <property type="molecule type" value="Genomic_DNA"/>
</dbReference>